<reference evidence="1 2" key="1">
    <citation type="submission" date="2020-06" db="EMBL/GenBank/DDBJ databases">
        <title>Nonomuraea sp. SMC257, a novel actinomycete isolated from soil.</title>
        <authorList>
            <person name="Chanama M."/>
        </authorList>
    </citation>
    <scope>NUCLEOTIDE SEQUENCE [LARGE SCALE GENOMIC DNA]</scope>
    <source>
        <strain evidence="1 2">SMC257</strain>
    </source>
</reference>
<accession>A0A7Y6M2A1</accession>
<keyword evidence="2" id="KW-1185">Reference proteome</keyword>
<comment type="caution">
    <text evidence="1">The sequence shown here is derived from an EMBL/GenBank/DDBJ whole genome shotgun (WGS) entry which is preliminary data.</text>
</comment>
<dbReference type="Proteomes" id="UP000586042">
    <property type="component" value="Unassembled WGS sequence"/>
</dbReference>
<organism evidence="1 2">
    <name type="scientific">Nonomuraea montanisoli</name>
    <dbReference type="NCBI Taxonomy" id="2741721"/>
    <lineage>
        <taxon>Bacteria</taxon>
        <taxon>Bacillati</taxon>
        <taxon>Actinomycetota</taxon>
        <taxon>Actinomycetes</taxon>
        <taxon>Streptosporangiales</taxon>
        <taxon>Streptosporangiaceae</taxon>
        <taxon>Nonomuraea</taxon>
    </lineage>
</organism>
<sequence length="51" mass="5592">MGEKDEGDDKQQPAVCGTCLGAQGEWMELNGKKNQERTWVSCTSCDGTGRR</sequence>
<proteinExistence type="predicted"/>
<gene>
    <name evidence="1" type="ORF">HTZ77_13555</name>
</gene>
<dbReference type="AlphaFoldDB" id="A0A7Y6M2A1"/>
<dbReference type="RefSeq" id="WP_175589903.1">
    <property type="nucleotide sequence ID" value="NZ_JABWGN010000005.1"/>
</dbReference>
<evidence type="ECO:0000313" key="1">
    <source>
        <dbReference type="EMBL" id="NUW32448.1"/>
    </source>
</evidence>
<name>A0A7Y6M2A1_9ACTN</name>
<protein>
    <submittedName>
        <fullName evidence="1">Uncharacterized protein</fullName>
    </submittedName>
</protein>
<dbReference type="EMBL" id="JABWGN010000005">
    <property type="protein sequence ID" value="NUW32448.1"/>
    <property type="molecule type" value="Genomic_DNA"/>
</dbReference>
<evidence type="ECO:0000313" key="2">
    <source>
        <dbReference type="Proteomes" id="UP000586042"/>
    </source>
</evidence>